<evidence type="ECO:0000259" key="2">
    <source>
        <dbReference type="Pfam" id="PF00646"/>
    </source>
</evidence>
<dbReference type="OrthoDB" id="5870279at2759"/>
<dbReference type="EMBL" id="PDUG01000004">
    <property type="protein sequence ID" value="PIC33633.1"/>
    <property type="molecule type" value="Genomic_DNA"/>
</dbReference>
<protein>
    <recommendedName>
        <fullName evidence="2">F-box domain-containing protein</fullName>
    </recommendedName>
</protein>
<dbReference type="Pfam" id="PF00646">
    <property type="entry name" value="F-box"/>
    <property type="match status" value="1"/>
</dbReference>
<dbReference type="PANTHER" id="PTHR31006:SF8">
    <property type="entry name" value="F-BOX DOMAIN-CONTAINING PROTEIN-RELATED"/>
    <property type="match status" value="1"/>
</dbReference>
<comment type="caution">
    <text evidence="3">The sequence shown here is derived from an EMBL/GenBank/DDBJ whole genome shotgun (WGS) entry which is preliminary data.</text>
</comment>
<proteinExistence type="predicted"/>
<evidence type="ECO:0000256" key="1">
    <source>
        <dbReference type="SAM" id="Phobius"/>
    </source>
</evidence>
<feature type="domain" description="F-box" evidence="2">
    <location>
        <begin position="8"/>
        <end position="48"/>
    </location>
</feature>
<keyword evidence="1" id="KW-0812">Transmembrane</keyword>
<keyword evidence="1" id="KW-0472">Membrane</keyword>
<gene>
    <name evidence="3" type="primary">Cnig_chr_IV.g13542</name>
    <name evidence="3" type="ORF">B9Z55_013542</name>
</gene>
<evidence type="ECO:0000313" key="3">
    <source>
        <dbReference type="EMBL" id="PIC33633.1"/>
    </source>
</evidence>
<accession>A0A2G5U2D6</accession>
<keyword evidence="1" id="KW-1133">Transmembrane helix</keyword>
<dbReference type="InterPro" id="IPR001810">
    <property type="entry name" value="F-box_dom"/>
</dbReference>
<sequence>MSKPQPIWQHLPFHLKEDVVSYLDFKSKCSLRICSKDDQKVVDSRPITIDYFGLNLTERPVDDVHEETPAEIVLRDKNVTMSRFFTPHLATEYFIRIFKLDEKFKVNTLKIHVRNYNRHEMEYQLARGEIYEIPSEESHQGEPSTKRISQLENEENIYDDAITNDSKDDVMGNNEAFESSGCEDDNEPSMDFFNFENAVSYVAAIFLHNNFSDSVAKDIFTIGKVLNQYPSIKLSDVNRKVEEWCDYDPRIYSFCVECKNLLSSSNKCGNLKCGRNGVSQANVSNGNVVVTYSIKKQVQQILDNGEIGDEILTRHTTATSLCSRCVDTPKYKERLRKSIQINPQLLPLLVSINIDGFSRKGTSRGSYWPVFVVVHDLNFGSGKFEEYRPEHVLLSAIIKTLGGKGLLFLLFYSTCASAHYIMNILLVYRKSTFCYQGS</sequence>
<reference evidence="4" key="1">
    <citation type="submission" date="2017-10" db="EMBL/GenBank/DDBJ databases">
        <title>Rapid genome shrinkage in a self-fertile nematode reveals novel sperm competition proteins.</title>
        <authorList>
            <person name="Yin D."/>
            <person name="Schwarz E.M."/>
            <person name="Thomas C.G."/>
            <person name="Felde R.L."/>
            <person name="Korf I.F."/>
            <person name="Cutter A.D."/>
            <person name="Schartner C.M."/>
            <person name="Ralston E.J."/>
            <person name="Meyer B.J."/>
            <person name="Haag E.S."/>
        </authorList>
    </citation>
    <scope>NUCLEOTIDE SEQUENCE [LARGE SCALE GENOMIC DNA]</scope>
    <source>
        <strain evidence="4">JU1422</strain>
    </source>
</reference>
<organism evidence="3 4">
    <name type="scientific">Caenorhabditis nigoni</name>
    <dbReference type="NCBI Taxonomy" id="1611254"/>
    <lineage>
        <taxon>Eukaryota</taxon>
        <taxon>Metazoa</taxon>
        <taxon>Ecdysozoa</taxon>
        <taxon>Nematoda</taxon>
        <taxon>Chromadorea</taxon>
        <taxon>Rhabditida</taxon>
        <taxon>Rhabditina</taxon>
        <taxon>Rhabditomorpha</taxon>
        <taxon>Rhabditoidea</taxon>
        <taxon>Rhabditidae</taxon>
        <taxon>Peloderinae</taxon>
        <taxon>Caenorhabditis</taxon>
    </lineage>
</organism>
<dbReference type="AlphaFoldDB" id="A0A2G5U2D6"/>
<dbReference type="PANTHER" id="PTHR31006">
    <property type="entry name" value="F-BOX DOMAIN-CONTAINING PROTEIN-RELATED-RELATED"/>
    <property type="match status" value="1"/>
</dbReference>
<evidence type="ECO:0000313" key="4">
    <source>
        <dbReference type="Proteomes" id="UP000230233"/>
    </source>
</evidence>
<dbReference type="Proteomes" id="UP000230233">
    <property type="component" value="Chromosome IV"/>
</dbReference>
<feature type="transmembrane region" description="Helical" evidence="1">
    <location>
        <begin position="406"/>
        <end position="428"/>
    </location>
</feature>
<keyword evidence="4" id="KW-1185">Reference proteome</keyword>
<dbReference type="STRING" id="1611254.A0A2G5U2D6"/>
<dbReference type="InterPro" id="IPR042317">
    <property type="entry name" value="She-1-like"/>
</dbReference>
<name>A0A2G5U2D6_9PELO</name>